<keyword evidence="4" id="KW-1185">Reference proteome</keyword>
<name>A0A4Q7LKY0_9BURK</name>
<evidence type="ECO:0008006" key="5">
    <source>
        <dbReference type="Google" id="ProtNLM"/>
    </source>
</evidence>
<evidence type="ECO:0000256" key="1">
    <source>
        <dbReference type="ARBA" id="ARBA00004418"/>
    </source>
</evidence>
<comment type="subcellular location">
    <subcellularLocation>
        <location evidence="1">Periplasm</location>
    </subcellularLocation>
</comment>
<dbReference type="EMBL" id="SGWV01000009">
    <property type="protein sequence ID" value="RZS54487.1"/>
    <property type="molecule type" value="Genomic_DNA"/>
</dbReference>
<evidence type="ECO:0000313" key="4">
    <source>
        <dbReference type="Proteomes" id="UP000293433"/>
    </source>
</evidence>
<dbReference type="RefSeq" id="WP_130481838.1">
    <property type="nucleotide sequence ID" value="NZ_SGWV01000009.1"/>
</dbReference>
<dbReference type="SUPFAM" id="SSF49503">
    <property type="entry name" value="Cupredoxins"/>
    <property type="match status" value="3"/>
</dbReference>
<dbReference type="PANTHER" id="PTHR48267">
    <property type="entry name" value="CUPREDOXIN SUPERFAMILY PROTEIN"/>
    <property type="match status" value="1"/>
</dbReference>
<accession>A0A4Q7LKY0</accession>
<gene>
    <name evidence="3" type="ORF">EV685_1964</name>
</gene>
<dbReference type="PANTHER" id="PTHR48267:SF1">
    <property type="entry name" value="BILIRUBIN OXIDASE"/>
    <property type="match status" value="1"/>
</dbReference>
<reference evidence="3 4" key="1">
    <citation type="submission" date="2019-02" db="EMBL/GenBank/DDBJ databases">
        <title>Genomic Encyclopedia of Type Strains, Phase IV (KMG-IV): sequencing the most valuable type-strain genomes for metagenomic binning, comparative biology and taxonomic classification.</title>
        <authorList>
            <person name="Goeker M."/>
        </authorList>
    </citation>
    <scope>NUCLEOTIDE SEQUENCE [LARGE SCALE GENOMIC DNA]</scope>
    <source>
        <strain evidence="3 4">DSM 10617</strain>
    </source>
</reference>
<dbReference type="InterPro" id="IPR008972">
    <property type="entry name" value="Cupredoxin"/>
</dbReference>
<proteinExistence type="predicted"/>
<dbReference type="Gene3D" id="2.60.40.420">
    <property type="entry name" value="Cupredoxins - blue copper proteins"/>
    <property type="match status" value="3"/>
</dbReference>
<dbReference type="CDD" id="cd13844">
    <property type="entry name" value="CuRO_1_BOD_CotA_like"/>
    <property type="match status" value="1"/>
</dbReference>
<sequence length="1663" mass="174573">MANIKQAKKSVAQTFVLSTSVRATLMAMTAMAAAPLYAGVGFGESQDVNGNYMAVRSHFAHSPRGDRESQTPESVAEAATLFSNGKLTGNTALDTGRALRKFIDPLPLPGIEQTMADGVTKRTLPVAKPAKWVNPQTGLAGSDDYYEIAVVEFKQKLHSDLKNPTTLRGYVQIDHEASNGRTAIAGSKSFPLTYPDGGAILIQATDAKGFLVFNADGSRAMVPALAVEQPHMYGPVIQARKGTPTRVKFVNLMPAGRAETTTGPDGKTVVLKRNGDLFLPVDKSIAHAGLGPDGFTEFTQNRTNIHLHGGDTPWISDGTPHQWITPLGESLPRPAGSTAATLIEQNIDAQYLPAFLRGASAANVPDMPDPGPGAMTYYFPNGQSGRMLWYHDHTIGITRLNVYSGMASVYMLGDEVDDALVSGGTVGTTTLQKVLPPAERTLPLVFSDRTFVPADVALQDAKWNASAWGSESDSWFPHVYETVQDQAQLNGFNAVGRWHWGPWFWPVFPAMYDLPTGEYGDVTTTPEAWMDTPLINGVAYPTLDVDPTTYRFKILNASNDRFITVNMFVADDAAAATFEGRNTEVKMVPAAQAANVCPAGETRSVAGCYPELWPTDNRAGGVPDPTTQGPTIYQIASEGGLLPAVAKYDPVPINYNMDKGRITVLNVDTTALYLGNAERADVVVDFSQYAGKTLIVYNDSGAPVPAGDPRNDYFTDVGDQSTEGGAENTKVGHGPNTRTMMMIKVRAANDPAVTSVAGDITLDAVKVAALETELPKAYALSQERPVVGQAAYNVAFGEQWGIAATAAAGPANYADIYTGSLKQPVFNYVPGTPNLGGFNSVKVDDIGAGYVTAPVITFTDADAGAESGAIAQSTLKISDIQVTDGGSGYTIAPLVSIVAQAGGGSGAVADARLSVDQVTITNGGAGYTSAPVVSFSTPTAGGVRALGTAVVSGGRVIGVTITEPGRGYASAPTVSFQGGGATTTARATSTGHVSEVKLLAPDPSGPIVRDAAGVITDLGSAGGGGYTDLSQVLINFNGGVAPAGGTAATATATGSLFDITMVNHGTGYSAGTVPVVAPPPAGGRQATASVDTANNGLATGSNLVKTKAIHELFEPTFGRMNAILAVEIPFTSALTQTTIPLAMIDPPTEEFSDGETQIWKITHNGVDTHPVHFHLLNVQLINRVGWDGWISPPTPAEVGWKETIKMNPLEDVIVAVRAKRPPLPGFGVPNSIRPMDPSQPLGSPFGFTQIDPNSGTPKAIVNETFNFGWEYVWHCHILGHEENDFMRPIVFHANEAVPLAPTTLSVRNGTTPLGNNVAANSPVTEIRWADQAQTEYQYLVERSVNNGAWESMGTALANASSFALPAGSVLPMGTVWKFRVTAVGANGSASSEVSIESPPANALPAPTKLVSLGVTGIQNARPRITLNWTDTAIGESNFDVYRRDVVAGTPAIWVGSRNTTNAAGTGTVGRFIDGTDNTAAFWPVFGKTYEYTVRARSGGLNNPTATSAQSAALTVTVGSTGAGNAFGTITPTLGTVNAIRMATTGTNRNRDTVILDWTEEATNSNTVYAVQYRMCAVANTSALTCRYPTTDARYWGPWTTAALGAAGGAANSTGASFTIANQSVHTVQPGQTAAGRPAQFQIRAQNSIGNGGWSTPATDIVLP</sequence>
<dbReference type="Proteomes" id="UP000293433">
    <property type="component" value="Unassembled WGS sequence"/>
</dbReference>
<feature type="chain" id="PRO_5020841122" description="Multicopper oxidase" evidence="2">
    <location>
        <begin position="33"/>
        <end position="1663"/>
    </location>
</feature>
<protein>
    <recommendedName>
        <fullName evidence="5">Multicopper oxidase</fullName>
    </recommendedName>
</protein>
<keyword evidence="2" id="KW-0732">Signal</keyword>
<dbReference type="OrthoDB" id="9757546at2"/>
<organism evidence="3 4">
    <name type="scientific">Sphaerotilus mobilis</name>
    <dbReference type="NCBI Taxonomy" id="47994"/>
    <lineage>
        <taxon>Bacteria</taxon>
        <taxon>Pseudomonadati</taxon>
        <taxon>Pseudomonadota</taxon>
        <taxon>Betaproteobacteria</taxon>
        <taxon>Burkholderiales</taxon>
        <taxon>Sphaerotilaceae</taxon>
        <taxon>Sphaerotilus</taxon>
    </lineage>
</organism>
<dbReference type="GO" id="GO:0042597">
    <property type="term" value="C:periplasmic space"/>
    <property type="evidence" value="ECO:0007669"/>
    <property type="project" value="UniProtKB-SubCell"/>
</dbReference>
<evidence type="ECO:0000313" key="3">
    <source>
        <dbReference type="EMBL" id="RZS54487.1"/>
    </source>
</evidence>
<feature type="signal peptide" evidence="2">
    <location>
        <begin position="1"/>
        <end position="32"/>
    </location>
</feature>
<comment type="caution">
    <text evidence="3">The sequence shown here is derived from an EMBL/GenBank/DDBJ whole genome shotgun (WGS) entry which is preliminary data.</text>
</comment>
<dbReference type="InterPro" id="IPR045087">
    <property type="entry name" value="Cu-oxidase_fam"/>
</dbReference>
<evidence type="ECO:0000256" key="2">
    <source>
        <dbReference type="SAM" id="SignalP"/>
    </source>
</evidence>